<accession>A0A7K3PLF3</accession>
<dbReference type="Proteomes" id="UP000470446">
    <property type="component" value="Unassembled WGS sequence"/>
</dbReference>
<evidence type="ECO:0000256" key="1">
    <source>
        <dbReference type="SAM" id="MobiDB-lite"/>
    </source>
</evidence>
<dbReference type="SUPFAM" id="SSF88659">
    <property type="entry name" value="Sigma3 and sigma4 domains of RNA polymerase sigma factors"/>
    <property type="match status" value="1"/>
</dbReference>
<dbReference type="PRINTS" id="PR00046">
    <property type="entry name" value="SIGMA70FCT"/>
</dbReference>
<proteinExistence type="predicted"/>
<name>A0A7K3PLF3_9ACTN</name>
<feature type="domain" description="RNA polymerase sigma-70 region 4" evidence="2">
    <location>
        <begin position="145"/>
        <end position="190"/>
    </location>
</feature>
<evidence type="ECO:0000259" key="2">
    <source>
        <dbReference type="Pfam" id="PF04545"/>
    </source>
</evidence>
<dbReference type="RefSeq" id="WP_164245326.1">
    <property type="nucleotide sequence ID" value="NZ_JAAGMA010000341.1"/>
</dbReference>
<dbReference type="EMBL" id="JAAGMA010000341">
    <property type="protein sequence ID" value="NEB09755.1"/>
    <property type="molecule type" value="Genomic_DNA"/>
</dbReference>
<dbReference type="InterPro" id="IPR013324">
    <property type="entry name" value="RNA_pol_sigma_r3/r4-like"/>
</dbReference>
<dbReference type="GO" id="GO:0006352">
    <property type="term" value="P:DNA-templated transcription initiation"/>
    <property type="evidence" value="ECO:0007669"/>
    <property type="project" value="InterPro"/>
</dbReference>
<sequence length="583" mass="65001">MAREPSYPWKNVAAARRHLDQLARRGVSGSRDLPAEVLAGRTAEVLAEWENFTGHALRPERREVFLAREVVWDLAAADETGRRAAARRLWDATGTLLLDDWLLECVCPGAAQVTSNWSLIESRDADVVLVLRELMTAAVGELSEPRDRDILGLRLGLHDQSAHTLEATAEAIGVSRERVRQLQTKAIRRLVRHPAPASRRLRAVLGQLSCVDRGDPGAEPSAAERLLDLSDVLLPSVIARQAIPLLARLAGADKVRAENLAAEASTVRALRHEEARREAVRQGRIERSTRRWAALAEEVDWFGDPRPAPPQAELETFREEEHLVRARFGAWHCPKLDRAVSYESETERQVIQLLSFASQVTYYQEQPLAISYVYEGRQRTYYPDLLAATADGSCILIEVKPVYEMAMAINVAKYRAAADFCRRRGWGLLATDGYRTRRLLEHREVDPRLDTALSLALAAGQELSWPQVRAATGVIPLGTLDVSALVLRREWEWRSRPFRLRASTSADASESRSTAAVTAPERHPPAAVVETGPQPLVLPSPDDIEAARTPAGGWSRRQLAAWGVPWPPPKGWKEHLIARWTAQ</sequence>
<feature type="region of interest" description="Disordered" evidence="1">
    <location>
        <begin position="504"/>
        <end position="549"/>
    </location>
</feature>
<organism evidence="4 5">
    <name type="scientific">Streptomyces coelicoflavus</name>
    <dbReference type="NCBI Taxonomy" id="285562"/>
    <lineage>
        <taxon>Bacteria</taxon>
        <taxon>Bacillati</taxon>
        <taxon>Actinomycetota</taxon>
        <taxon>Actinomycetes</taxon>
        <taxon>Kitasatosporales</taxon>
        <taxon>Streptomycetaceae</taxon>
        <taxon>Streptomyces</taxon>
    </lineage>
</organism>
<dbReference type="Gene3D" id="1.10.10.10">
    <property type="entry name" value="Winged helix-like DNA-binding domain superfamily/Winged helix DNA-binding domain"/>
    <property type="match status" value="1"/>
</dbReference>
<dbReference type="InterPro" id="IPR014833">
    <property type="entry name" value="TnsA_N"/>
</dbReference>
<dbReference type="GO" id="GO:0003700">
    <property type="term" value="F:DNA-binding transcription factor activity"/>
    <property type="evidence" value="ECO:0007669"/>
    <property type="project" value="InterPro"/>
</dbReference>
<dbReference type="InterPro" id="IPR036388">
    <property type="entry name" value="WH-like_DNA-bd_sf"/>
</dbReference>
<evidence type="ECO:0000259" key="3">
    <source>
        <dbReference type="Pfam" id="PF08722"/>
    </source>
</evidence>
<evidence type="ECO:0000313" key="5">
    <source>
        <dbReference type="Proteomes" id="UP000470446"/>
    </source>
</evidence>
<gene>
    <name evidence="4" type="ORF">G3I32_12920</name>
</gene>
<evidence type="ECO:0000313" key="4">
    <source>
        <dbReference type="EMBL" id="NEB09755.1"/>
    </source>
</evidence>
<dbReference type="InterPro" id="IPR007630">
    <property type="entry name" value="RNA_pol_sigma70_r4"/>
</dbReference>
<protein>
    <recommendedName>
        <fullName evidence="6">RNA polymerase sigma-70 region 4 domain-containing protein</fullName>
    </recommendedName>
</protein>
<dbReference type="Pfam" id="PF08722">
    <property type="entry name" value="Tn7_TnsA-like_N"/>
    <property type="match status" value="1"/>
</dbReference>
<feature type="domain" description="TnsA endonuclease N-terminal" evidence="3">
    <location>
        <begin position="358"/>
        <end position="426"/>
    </location>
</feature>
<feature type="compositionally biased region" description="Polar residues" evidence="1">
    <location>
        <begin position="504"/>
        <end position="516"/>
    </location>
</feature>
<dbReference type="Pfam" id="PF04545">
    <property type="entry name" value="Sigma70_r4"/>
    <property type="match status" value="1"/>
</dbReference>
<dbReference type="AlphaFoldDB" id="A0A7K3PLF3"/>
<comment type="caution">
    <text evidence="4">The sequence shown here is derived from an EMBL/GenBank/DDBJ whole genome shotgun (WGS) entry which is preliminary data.</text>
</comment>
<evidence type="ECO:0008006" key="6">
    <source>
        <dbReference type="Google" id="ProtNLM"/>
    </source>
</evidence>
<reference evidence="4 5" key="1">
    <citation type="submission" date="2020-01" db="EMBL/GenBank/DDBJ databases">
        <title>Insect and environment-associated Actinomycetes.</title>
        <authorList>
            <person name="Currrie C."/>
            <person name="Chevrette M."/>
            <person name="Carlson C."/>
            <person name="Stubbendieck R."/>
            <person name="Wendt-Pienkowski E."/>
        </authorList>
    </citation>
    <scope>NUCLEOTIDE SEQUENCE [LARGE SCALE GENOMIC DNA]</scope>
    <source>
        <strain evidence="4 5">SID14163</strain>
    </source>
</reference>
<dbReference type="InterPro" id="IPR000943">
    <property type="entry name" value="RNA_pol_sigma70"/>
</dbReference>